<dbReference type="InterPro" id="IPR003399">
    <property type="entry name" value="Mce/MlaD"/>
</dbReference>
<evidence type="ECO:0000259" key="2">
    <source>
        <dbReference type="Pfam" id="PF11887"/>
    </source>
</evidence>
<dbReference type="Pfam" id="PF11887">
    <property type="entry name" value="Mce4_CUP1"/>
    <property type="match status" value="1"/>
</dbReference>
<dbReference type="EMBL" id="MVHC01000023">
    <property type="protein sequence ID" value="OQZ94854.1"/>
    <property type="molecule type" value="Genomic_DNA"/>
</dbReference>
<name>A0ABX3RL74_MYCAL</name>
<gene>
    <name evidence="3" type="ORF">BST10_17135</name>
</gene>
<dbReference type="PANTHER" id="PTHR33371">
    <property type="entry name" value="INTERMEMBRANE PHOSPHOLIPID TRANSPORT SYSTEM BINDING PROTEIN MLAD-RELATED"/>
    <property type="match status" value="1"/>
</dbReference>
<dbReference type="PANTHER" id="PTHR33371:SF17">
    <property type="entry name" value="MCE-FAMILY PROTEIN MCE1B"/>
    <property type="match status" value="1"/>
</dbReference>
<organism evidence="3 4">
    <name type="scientific">Mycolicibacter algericus DSM 45454</name>
    <dbReference type="NCBI Taxonomy" id="723879"/>
    <lineage>
        <taxon>Bacteria</taxon>
        <taxon>Bacillati</taxon>
        <taxon>Actinomycetota</taxon>
        <taxon>Actinomycetes</taxon>
        <taxon>Mycobacteriales</taxon>
        <taxon>Mycobacteriaceae</taxon>
        <taxon>Mycolicibacter</taxon>
    </lineage>
</organism>
<evidence type="ECO:0000313" key="3">
    <source>
        <dbReference type="EMBL" id="OQZ94854.1"/>
    </source>
</evidence>
<accession>A0ABX3RL74</accession>
<dbReference type="InterPro" id="IPR052336">
    <property type="entry name" value="MlaD_Phospholipid_Transporter"/>
</dbReference>
<dbReference type="Pfam" id="PF02470">
    <property type="entry name" value="MlaD"/>
    <property type="match status" value="1"/>
</dbReference>
<comment type="caution">
    <text evidence="3">The sequence shown here is derived from an EMBL/GenBank/DDBJ whole genome shotgun (WGS) entry which is preliminary data.</text>
</comment>
<feature type="domain" description="Mammalian cell entry C-terminal" evidence="2">
    <location>
        <begin position="130"/>
        <end position="226"/>
    </location>
</feature>
<evidence type="ECO:0000313" key="4">
    <source>
        <dbReference type="Proteomes" id="UP000192693"/>
    </source>
</evidence>
<sequence length="353" mass="38277">MMKPRAAFWRLAISGAVAIVLLILIANVIRQPVAADTRSYSADFTDASGLHLDADVRVRGVRVGKVHSVELERKGGQSLAVVGFTLDKRYGVVGSTQLAIKYQALTGLRYVDVVGPTENYSSAELVSHVTTAMTQPSFDVTTLFNGLQPVLATLNPEELNTFTTNAATYLSGDGGGLAPMLDSIRKLTRFVSDREHVIATLMQNLKDISESMGGHGKDLTQILDWLNEGPVDGILTKALDEFRKADLYGSFTGQVDQLLTNLGFPSAINSGDYFTYGPDASEPNGTDMDEALDVAFTNLEDFIDAFKLVPVMWENIPPPPEAGAPLPCSRGRAQLPEQMDVLLNGRRVVLCNR</sequence>
<feature type="domain" description="Mce/MlaD" evidence="1">
    <location>
        <begin position="37"/>
        <end position="114"/>
    </location>
</feature>
<dbReference type="InterPro" id="IPR024516">
    <property type="entry name" value="Mce_C"/>
</dbReference>
<keyword evidence="4" id="KW-1185">Reference proteome</keyword>
<reference evidence="3 4" key="1">
    <citation type="submission" date="2016-12" db="EMBL/GenBank/DDBJ databases">
        <title>The new phylogeny of genus Mycobacterium.</title>
        <authorList>
            <person name="Tortoli E."/>
            <person name="Trovato A."/>
            <person name="Cirillo D.M."/>
        </authorList>
    </citation>
    <scope>NUCLEOTIDE SEQUENCE [LARGE SCALE GENOMIC DNA]</scope>
    <source>
        <strain evidence="3 4">DSM 45454</strain>
    </source>
</reference>
<proteinExistence type="predicted"/>
<dbReference type="RefSeq" id="WP_083039306.1">
    <property type="nucleotide sequence ID" value="NZ_JACKSG010000127.1"/>
</dbReference>
<evidence type="ECO:0000259" key="1">
    <source>
        <dbReference type="Pfam" id="PF02470"/>
    </source>
</evidence>
<protein>
    <submittedName>
        <fullName evidence="3">Mammalian cell entry protein</fullName>
    </submittedName>
</protein>
<dbReference type="Proteomes" id="UP000192693">
    <property type="component" value="Unassembled WGS sequence"/>
</dbReference>